<dbReference type="InterPro" id="IPR016181">
    <property type="entry name" value="Acyl_CoA_acyltransferase"/>
</dbReference>
<name>A0A4R7JXW2_9FLAO</name>
<dbReference type="Gene3D" id="3.40.630.30">
    <property type="match status" value="1"/>
</dbReference>
<gene>
    <name evidence="2" type="ORF">CLV90_3150</name>
</gene>
<reference evidence="2 3" key="1">
    <citation type="submission" date="2019-03" db="EMBL/GenBank/DDBJ databases">
        <title>Genomic Encyclopedia of Archaeal and Bacterial Type Strains, Phase II (KMG-II): from individual species to whole genera.</title>
        <authorList>
            <person name="Goeker M."/>
        </authorList>
    </citation>
    <scope>NUCLEOTIDE SEQUENCE [LARGE SCALE GENOMIC DNA]</scope>
    <source>
        <strain evidence="2 3">DSM 25233</strain>
    </source>
</reference>
<protein>
    <submittedName>
        <fullName evidence="2">Acetyltransferase (GNAT) family protein</fullName>
    </submittedName>
</protein>
<dbReference type="OrthoDB" id="5109343at2"/>
<dbReference type="AlphaFoldDB" id="A0A4R7JXW2"/>
<dbReference type="PROSITE" id="PS51186">
    <property type="entry name" value="GNAT"/>
    <property type="match status" value="1"/>
</dbReference>
<evidence type="ECO:0000259" key="1">
    <source>
        <dbReference type="PROSITE" id="PS51186"/>
    </source>
</evidence>
<dbReference type="GO" id="GO:0016747">
    <property type="term" value="F:acyltransferase activity, transferring groups other than amino-acyl groups"/>
    <property type="evidence" value="ECO:0007669"/>
    <property type="project" value="InterPro"/>
</dbReference>
<proteinExistence type="predicted"/>
<sequence>MNLIYTTATTTEELIQILSLQEMNLKSSVSVLEMEQEGFLTVHHTLDILTRMNNACPHIIAKDEDKVVGYVLSMTEDFKDEISVLRPMFTELENVNIQNFITMGQICVAKTHRKMGIFRGLYNAMKIASYPTYDAIITEVDATNTRSLGAHYAVGFEKVCTYSSLGQDWELISLKTGAL</sequence>
<evidence type="ECO:0000313" key="3">
    <source>
        <dbReference type="Proteomes" id="UP000294749"/>
    </source>
</evidence>
<feature type="domain" description="N-acetyltransferase" evidence="1">
    <location>
        <begin position="18"/>
        <end position="175"/>
    </location>
</feature>
<accession>A0A4R7JXW2</accession>
<dbReference type="Pfam" id="PF00583">
    <property type="entry name" value="Acetyltransf_1"/>
    <property type="match status" value="1"/>
</dbReference>
<keyword evidence="3" id="KW-1185">Reference proteome</keyword>
<keyword evidence="2" id="KW-0808">Transferase</keyword>
<evidence type="ECO:0000313" key="2">
    <source>
        <dbReference type="EMBL" id="TDT41919.1"/>
    </source>
</evidence>
<comment type="caution">
    <text evidence="2">The sequence shown here is derived from an EMBL/GenBank/DDBJ whole genome shotgun (WGS) entry which is preliminary data.</text>
</comment>
<dbReference type="RefSeq" id="WP_133688407.1">
    <property type="nucleotide sequence ID" value="NZ_SOAY01000013.1"/>
</dbReference>
<organism evidence="2 3">
    <name type="scientific">Maribacter spongiicola</name>
    <dbReference type="NCBI Taxonomy" id="1206753"/>
    <lineage>
        <taxon>Bacteria</taxon>
        <taxon>Pseudomonadati</taxon>
        <taxon>Bacteroidota</taxon>
        <taxon>Flavobacteriia</taxon>
        <taxon>Flavobacteriales</taxon>
        <taxon>Flavobacteriaceae</taxon>
        <taxon>Maribacter</taxon>
    </lineage>
</organism>
<dbReference type="Proteomes" id="UP000294749">
    <property type="component" value="Unassembled WGS sequence"/>
</dbReference>
<dbReference type="EMBL" id="SOAY01000013">
    <property type="protein sequence ID" value="TDT41919.1"/>
    <property type="molecule type" value="Genomic_DNA"/>
</dbReference>
<dbReference type="SUPFAM" id="SSF55729">
    <property type="entry name" value="Acyl-CoA N-acyltransferases (Nat)"/>
    <property type="match status" value="1"/>
</dbReference>
<dbReference type="InterPro" id="IPR000182">
    <property type="entry name" value="GNAT_dom"/>
</dbReference>